<dbReference type="eggNOG" id="COG0457">
    <property type="taxonomic scope" value="Bacteria"/>
</dbReference>
<dbReference type="STRING" id="1046627.BZARG_2872"/>
<feature type="repeat" description="TPR" evidence="1">
    <location>
        <begin position="268"/>
        <end position="301"/>
    </location>
</feature>
<evidence type="ECO:0000313" key="3">
    <source>
        <dbReference type="Proteomes" id="UP000003730"/>
    </source>
</evidence>
<dbReference type="PANTHER" id="PTHR12558:SF13">
    <property type="entry name" value="CELL DIVISION CYCLE PROTEIN 27 HOMOLOG"/>
    <property type="match status" value="1"/>
</dbReference>
<evidence type="ECO:0000256" key="1">
    <source>
        <dbReference type="PROSITE-ProRule" id="PRU00339"/>
    </source>
</evidence>
<reference evidence="2 3" key="1">
    <citation type="journal article" date="2008" name="Int. J. Syst. Evol. Microbiol.">
        <title>Bizionia argentinensis sp. nov., isolated from surface marine water in Antarctica.</title>
        <authorList>
            <person name="Bercovich A."/>
            <person name="Vazquez S.C."/>
            <person name="Yankilevich P."/>
            <person name="Coria S.H."/>
            <person name="Foti M."/>
            <person name="Hernandez E."/>
            <person name="Vidal A."/>
            <person name="Ruberto L."/>
            <person name="Melo C."/>
            <person name="Marenssi S."/>
            <person name="Criscuolo M."/>
            <person name="Memoli M."/>
            <person name="Arguelles M."/>
            <person name="Mac Cormack W.P."/>
        </authorList>
    </citation>
    <scope>NUCLEOTIDE SEQUENCE [LARGE SCALE GENOMIC DNA]</scope>
    <source>
        <strain evidence="2 3">JUB59</strain>
    </source>
</reference>
<dbReference type="InterPro" id="IPR019734">
    <property type="entry name" value="TPR_rpt"/>
</dbReference>
<keyword evidence="3" id="KW-1185">Reference proteome</keyword>
<keyword evidence="1" id="KW-0802">TPR repeat</keyword>
<accession>G2E8Y8</accession>
<sequence>MELRPNDNNNISLTRFESMLKTNHVLFFDSEEFENIIHHYLNLGKIALAKKALKLGLLQHPASVNLKLFKVEIFVFEDDLEKADTLINDLYALEPLNEEIYIQKANILSKRNNHKKAIEVLEEAIKLCEDPIDIYSLIGMEHLFLDQFEEAKFNFMKCLEADIEDYSALHNMIYCFDFLDQHEEAIIYLNKFLETNPYSEVAWHQLGRQYFDLEDYENALTSFDFAIISDDQFIGAYLEKGKALEKLKRFEEAIENYSITLRLDDPTSFALLRIGLCHQNLGNKNLAVQYFFKAIEEDPLLDKGWIAITKFYIRQKDFQKSLYYINKALNIDSENVKYWKLYAKINERLNLLEEAERGYKKALELGNYELSTWLTRGDILHQLGEPEAAVSNLIQASEFYPENAEIEFRLAGLYYMLLETVKGSYHLKNGIRFDSESVIILEELFPNVYKSQQVKSLLKAKL</sequence>
<evidence type="ECO:0000313" key="2">
    <source>
        <dbReference type="EMBL" id="EGV45100.2"/>
    </source>
</evidence>
<dbReference type="SMART" id="SM00028">
    <property type="entry name" value="TPR"/>
    <property type="match status" value="10"/>
</dbReference>
<dbReference type="PROSITE" id="PS50005">
    <property type="entry name" value="TPR"/>
    <property type="match status" value="5"/>
</dbReference>
<dbReference type="AlphaFoldDB" id="G2E8Y8"/>
<dbReference type="Pfam" id="PF13432">
    <property type="entry name" value="TPR_16"/>
    <property type="match status" value="1"/>
</dbReference>
<dbReference type="EMBL" id="AFXZ01000001">
    <property type="protein sequence ID" value="EGV45100.2"/>
    <property type="molecule type" value="Genomic_DNA"/>
</dbReference>
<dbReference type="OrthoDB" id="9803982at2"/>
<proteinExistence type="predicted"/>
<dbReference type="InterPro" id="IPR011990">
    <property type="entry name" value="TPR-like_helical_dom_sf"/>
</dbReference>
<feature type="repeat" description="TPR" evidence="1">
    <location>
        <begin position="302"/>
        <end position="335"/>
    </location>
</feature>
<feature type="repeat" description="TPR" evidence="1">
    <location>
        <begin position="200"/>
        <end position="233"/>
    </location>
</feature>
<name>G2E8Y8_9FLAO</name>
<dbReference type="Gene3D" id="1.25.40.10">
    <property type="entry name" value="Tetratricopeptide repeat domain"/>
    <property type="match status" value="3"/>
</dbReference>
<protein>
    <submittedName>
        <fullName evidence="2">Tetratricopeptide repeat protein</fullName>
    </submittedName>
</protein>
<dbReference type="RefSeq" id="WP_040287850.1">
    <property type="nucleotide sequence ID" value="NZ_AFXZ01000001.1"/>
</dbReference>
<dbReference type="Proteomes" id="UP000003730">
    <property type="component" value="Unassembled WGS sequence"/>
</dbReference>
<gene>
    <name evidence="2" type="ORF">BZARG_2872</name>
</gene>
<dbReference type="PANTHER" id="PTHR12558">
    <property type="entry name" value="CELL DIVISION CYCLE 16,23,27"/>
    <property type="match status" value="1"/>
</dbReference>
<feature type="repeat" description="TPR" evidence="1">
    <location>
        <begin position="234"/>
        <end position="267"/>
    </location>
</feature>
<organism evidence="2 3">
    <name type="scientific">Bizionia argentinensis JUB59</name>
    <dbReference type="NCBI Taxonomy" id="1046627"/>
    <lineage>
        <taxon>Bacteria</taxon>
        <taxon>Pseudomonadati</taxon>
        <taxon>Bacteroidota</taxon>
        <taxon>Flavobacteriia</taxon>
        <taxon>Flavobacteriales</taxon>
        <taxon>Flavobacteriaceae</taxon>
        <taxon>Bizionia</taxon>
    </lineage>
</organism>
<dbReference type="Pfam" id="PF13181">
    <property type="entry name" value="TPR_8"/>
    <property type="match status" value="4"/>
</dbReference>
<comment type="caution">
    <text evidence="2">The sequence shown here is derived from an EMBL/GenBank/DDBJ whole genome shotgun (WGS) entry which is preliminary data.</text>
</comment>
<dbReference type="SUPFAM" id="SSF48452">
    <property type="entry name" value="TPR-like"/>
    <property type="match status" value="2"/>
</dbReference>
<feature type="repeat" description="TPR" evidence="1">
    <location>
        <begin position="98"/>
        <end position="131"/>
    </location>
</feature>